<organism evidence="3 4">
    <name type="scientific">Nocardioides mangrovicus</name>
    <dbReference type="NCBI Taxonomy" id="2478913"/>
    <lineage>
        <taxon>Bacteria</taxon>
        <taxon>Bacillati</taxon>
        <taxon>Actinomycetota</taxon>
        <taxon>Actinomycetes</taxon>
        <taxon>Propionibacteriales</taxon>
        <taxon>Nocardioidaceae</taxon>
        <taxon>Nocardioides</taxon>
    </lineage>
</organism>
<comment type="caution">
    <text evidence="3">The sequence shown here is derived from an EMBL/GenBank/DDBJ whole genome shotgun (WGS) entry which is preliminary data.</text>
</comment>
<dbReference type="GO" id="GO:0008999">
    <property type="term" value="F:protein-N-terminal-alanine acetyltransferase activity"/>
    <property type="evidence" value="ECO:0007669"/>
    <property type="project" value="TreeGrafter"/>
</dbReference>
<dbReference type="InterPro" id="IPR016181">
    <property type="entry name" value="Acyl_CoA_acyltransferase"/>
</dbReference>
<feature type="region of interest" description="Disordered" evidence="1">
    <location>
        <begin position="214"/>
        <end position="234"/>
    </location>
</feature>
<evidence type="ECO:0000256" key="1">
    <source>
        <dbReference type="SAM" id="MobiDB-lite"/>
    </source>
</evidence>
<dbReference type="PROSITE" id="PS51186">
    <property type="entry name" value="GNAT"/>
    <property type="match status" value="1"/>
</dbReference>
<dbReference type="AlphaFoldDB" id="A0A3L8NXW8"/>
<dbReference type="GO" id="GO:1990189">
    <property type="term" value="F:protein N-terminal-serine acetyltransferase activity"/>
    <property type="evidence" value="ECO:0007669"/>
    <property type="project" value="TreeGrafter"/>
</dbReference>
<accession>A0A3L8NXW8</accession>
<keyword evidence="3" id="KW-0808">Transferase</keyword>
<feature type="compositionally biased region" description="Basic residues" evidence="1">
    <location>
        <begin position="1"/>
        <end position="12"/>
    </location>
</feature>
<keyword evidence="4" id="KW-1185">Reference proteome</keyword>
<dbReference type="PANTHER" id="PTHR43441">
    <property type="entry name" value="RIBOSOMAL-PROTEIN-SERINE ACETYLTRANSFERASE"/>
    <property type="match status" value="1"/>
</dbReference>
<reference evidence="3 4" key="1">
    <citation type="submission" date="2018-10" db="EMBL/GenBank/DDBJ databases">
        <title>Marmoricola sp. 4Q3S-7 whole genome shotgun sequence.</title>
        <authorList>
            <person name="Li F."/>
        </authorList>
    </citation>
    <scope>NUCLEOTIDE SEQUENCE [LARGE SCALE GENOMIC DNA]</scope>
    <source>
        <strain evidence="3 4">4Q3S-7</strain>
    </source>
</reference>
<protein>
    <submittedName>
        <fullName evidence="3">N-acetyltransferase</fullName>
    </submittedName>
</protein>
<evidence type="ECO:0000259" key="2">
    <source>
        <dbReference type="PROSITE" id="PS51186"/>
    </source>
</evidence>
<evidence type="ECO:0000313" key="3">
    <source>
        <dbReference type="EMBL" id="RLV48015.1"/>
    </source>
</evidence>
<dbReference type="PANTHER" id="PTHR43441:SF6">
    <property type="entry name" value="N-ACETYLTRANSFERASE DOMAIN-CONTAINING PROTEIN"/>
    <property type="match status" value="1"/>
</dbReference>
<proteinExistence type="predicted"/>
<dbReference type="InterPro" id="IPR051908">
    <property type="entry name" value="Ribosomal_N-acetyltransferase"/>
</dbReference>
<feature type="region of interest" description="Disordered" evidence="1">
    <location>
        <begin position="1"/>
        <end position="60"/>
    </location>
</feature>
<dbReference type="SUPFAM" id="SSF55729">
    <property type="entry name" value="Acyl-CoA N-acyltransferases (Nat)"/>
    <property type="match status" value="1"/>
</dbReference>
<feature type="compositionally biased region" description="Basic residues" evidence="1">
    <location>
        <begin position="43"/>
        <end position="60"/>
    </location>
</feature>
<evidence type="ECO:0000313" key="4">
    <source>
        <dbReference type="Proteomes" id="UP000281708"/>
    </source>
</evidence>
<dbReference type="Proteomes" id="UP000281708">
    <property type="component" value="Unassembled WGS sequence"/>
</dbReference>
<dbReference type="EMBL" id="RDBE01000010">
    <property type="protein sequence ID" value="RLV48015.1"/>
    <property type="molecule type" value="Genomic_DNA"/>
</dbReference>
<dbReference type="Pfam" id="PF13302">
    <property type="entry name" value="Acetyltransf_3"/>
    <property type="match status" value="1"/>
</dbReference>
<dbReference type="InterPro" id="IPR000182">
    <property type="entry name" value="GNAT_dom"/>
</dbReference>
<feature type="compositionally biased region" description="Basic and acidic residues" evidence="1">
    <location>
        <begin position="13"/>
        <end position="27"/>
    </location>
</feature>
<dbReference type="Gene3D" id="3.40.630.30">
    <property type="match status" value="1"/>
</dbReference>
<sequence length="234" mass="25472">MGLRRPRPRPLRRAGDRRRPQRHRDAGLGRTRCGHGTGPRGGQIRRRRGRSAGAGRRRRGGAGTLVRVIDLPTAALRTELVVLETLDVDDISDLLADPPRRHEDWHSSFPRQDDRDGVGMVREVSGWTSRGIRERAGGLVVGTIGFFGPPERSGDGVPEAEVGYGLVEEARRRGLMSAALPALLALTDAAGVRVRAHTEPDNAASLALLRRVGFADHGPDPDDEDQPLLVRPVS</sequence>
<feature type="domain" description="N-acetyltransferase" evidence="2">
    <location>
        <begin position="81"/>
        <end position="233"/>
    </location>
</feature>
<dbReference type="GO" id="GO:0005737">
    <property type="term" value="C:cytoplasm"/>
    <property type="evidence" value="ECO:0007669"/>
    <property type="project" value="TreeGrafter"/>
</dbReference>
<name>A0A3L8NXW8_9ACTN</name>
<gene>
    <name evidence="3" type="ORF">D9V37_18115</name>
</gene>